<evidence type="ECO:0000313" key="4">
    <source>
        <dbReference type="Proteomes" id="UP000515158"/>
    </source>
</evidence>
<dbReference type="Pfam" id="PF01757">
    <property type="entry name" value="Acyl_transf_3"/>
    <property type="match status" value="1"/>
</dbReference>
<dbReference type="RefSeq" id="XP_034241143.1">
    <property type="nucleotide sequence ID" value="XM_034385252.1"/>
</dbReference>
<dbReference type="GO" id="GO:0016747">
    <property type="term" value="F:acyltransferase activity, transferring groups other than amino-acyl groups"/>
    <property type="evidence" value="ECO:0007669"/>
    <property type="project" value="InterPro"/>
</dbReference>
<gene>
    <name evidence="5" type="primary">LOC117645216</name>
</gene>
<dbReference type="KEGG" id="tpal:117645216"/>
<feature type="transmembrane region" description="Helical" evidence="2">
    <location>
        <begin position="370"/>
        <end position="392"/>
    </location>
</feature>
<dbReference type="PANTHER" id="PTHR11161:SF71">
    <property type="entry name" value="NOSE RESISTANT-TO-FLUOXETINE PROTEIN N-TERMINAL DOMAIN-CONTAINING PROTEIN"/>
    <property type="match status" value="1"/>
</dbReference>
<name>A0A6P8YMG7_THRPL</name>
<dbReference type="InterPro" id="IPR002656">
    <property type="entry name" value="Acyl_transf_3_dom"/>
</dbReference>
<dbReference type="Proteomes" id="UP000515158">
    <property type="component" value="Unplaced"/>
</dbReference>
<keyword evidence="2" id="KW-0812">Transmembrane</keyword>
<feature type="region of interest" description="Disordered" evidence="1">
    <location>
        <begin position="417"/>
        <end position="443"/>
    </location>
</feature>
<dbReference type="OrthoDB" id="10265389at2759"/>
<dbReference type="AlphaFoldDB" id="A0A6P8YMG7"/>
<evidence type="ECO:0000256" key="2">
    <source>
        <dbReference type="SAM" id="Phobius"/>
    </source>
</evidence>
<dbReference type="InterPro" id="IPR052728">
    <property type="entry name" value="O2_lipid_transport_reg"/>
</dbReference>
<feature type="transmembrane region" description="Helical" evidence="2">
    <location>
        <begin position="340"/>
        <end position="358"/>
    </location>
</feature>
<dbReference type="InParanoid" id="A0A6P8YMG7"/>
<feature type="transmembrane region" description="Helical" evidence="2">
    <location>
        <begin position="303"/>
        <end position="328"/>
    </location>
</feature>
<reference evidence="5" key="1">
    <citation type="submission" date="2025-08" db="UniProtKB">
        <authorList>
            <consortium name="RefSeq"/>
        </authorList>
    </citation>
    <scope>IDENTIFICATION</scope>
    <source>
        <tissue evidence="5">Total insect</tissue>
    </source>
</reference>
<feature type="compositionally biased region" description="Polar residues" evidence="1">
    <location>
        <begin position="427"/>
        <end position="443"/>
    </location>
</feature>
<sequence length="443" mass="49542">MFCIILGHRLFHTIIAGPSLNPNYLENGYTSTMKMVVANGTGIVAIFFVISGFLEARTMMTLNAKLPRFTATFLLSHYAIRYVRLVPALAVALAIQTQWMQYMGSGPLWGQLVGKLTEDCQQNWWSHLLFINNYQGTFCMVQTWFLASVVQMFLLTPPLMWLVSRWTQRALWPGCLLLGLLLAASAVVLYATTVHLGLLPTWIMYPEALRHVNVATNPTFVYQYVRTHTNALPYVVGLLAGALFYLANRDKWQPSKTVVTLLWLGIPFSLALSFAIIFIGVVFNLPSFEARPLLDALYGPARLLGFSLPSAWIIFTCGMGHGGLFNSLLTWRPLVVMGRLTYSVYLMHLTFTIVATSSVRHPIYLSDYTIVSQTLSDIVVAYAVGLVLYFCVEAPMMNLQTIAFTHWFRRKSGSAGQTAERSLPDQPVQQARNVPANAVTTSM</sequence>
<protein>
    <submittedName>
        <fullName evidence="5">Nose resistant to fluoxetine protein 6-like</fullName>
    </submittedName>
</protein>
<dbReference type="GeneID" id="117645216"/>
<evidence type="ECO:0000259" key="3">
    <source>
        <dbReference type="Pfam" id="PF01757"/>
    </source>
</evidence>
<feature type="transmembrane region" description="Helical" evidence="2">
    <location>
        <begin position="144"/>
        <end position="163"/>
    </location>
</feature>
<feature type="transmembrane region" description="Helical" evidence="2">
    <location>
        <begin position="231"/>
        <end position="248"/>
    </location>
</feature>
<feature type="transmembrane region" description="Helical" evidence="2">
    <location>
        <begin position="75"/>
        <end position="95"/>
    </location>
</feature>
<keyword evidence="2" id="KW-0472">Membrane</keyword>
<dbReference type="PANTHER" id="PTHR11161">
    <property type="entry name" value="O-ACYLTRANSFERASE"/>
    <property type="match status" value="1"/>
</dbReference>
<organism evidence="5">
    <name type="scientific">Thrips palmi</name>
    <name type="common">Melon thrips</name>
    <dbReference type="NCBI Taxonomy" id="161013"/>
    <lineage>
        <taxon>Eukaryota</taxon>
        <taxon>Metazoa</taxon>
        <taxon>Ecdysozoa</taxon>
        <taxon>Arthropoda</taxon>
        <taxon>Hexapoda</taxon>
        <taxon>Insecta</taxon>
        <taxon>Pterygota</taxon>
        <taxon>Neoptera</taxon>
        <taxon>Paraneoptera</taxon>
        <taxon>Thysanoptera</taxon>
        <taxon>Terebrantia</taxon>
        <taxon>Thripoidea</taxon>
        <taxon>Thripidae</taxon>
        <taxon>Thrips</taxon>
    </lineage>
</organism>
<keyword evidence="2" id="KW-1133">Transmembrane helix</keyword>
<evidence type="ECO:0000313" key="5">
    <source>
        <dbReference type="RefSeq" id="XP_034241143.1"/>
    </source>
</evidence>
<feature type="transmembrane region" description="Helical" evidence="2">
    <location>
        <begin position="170"/>
        <end position="192"/>
    </location>
</feature>
<keyword evidence="4" id="KW-1185">Reference proteome</keyword>
<proteinExistence type="predicted"/>
<feature type="domain" description="Acyltransferase 3" evidence="3">
    <location>
        <begin position="1"/>
        <end position="388"/>
    </location>
</feature>
<accession>A0A6P8YMG7</accession>
<evidence type="ECO:0000256" key="1">
    <source>
        <dbReference type="SAM" id="MobiDB-lite"/>
    </source>
</evidence>
<feature type="transmembrane region" description="Helical" evidence="2">
    <location>
        <begin position="260"/>
        <end position="283"/>
    </location>
</feature>
<feature type="transmembrane region" description="Helical" evidence="2">
    <location>
        <begin position="35"/>
        <end position="54"/>
    </location>
</feature>